<evidence type="ECO:0000313" key="5">
    <source>
        <dbReference type="Proteomes" id="UP000327030"/>
    </source>
</evidence>
<dbReference type="Pfam" id="PF00675">
    <property type="entry name" value="Peptidase_M16"/>
    <property type="match status" value="1"/>
</dbReference>
<dbReference type="InterPro" id="IPR055130">
    <property type="entry name" value="PreP_C"/>
</dbReference>
<dbReference type="InterPro" id="IPR007863">
    <property type="entry name" value="Peptidase_M16_C"/>
</dbReference>
<dbReference type="SUPFAM" id="SSF63411">
    <property type="entry name" value="LuxS/MPP-like metallohydrolase"/>
    <property type="match status" value="4"/>
</dbReference>
<comment type="similarity">
    <text evidence="1 2">Belongs to the peptidase M16 family.</text>
</comment>
<evidence type="ECO:0000256" key="1">
    <source>
        <dbReference type="ARBA" id="ARBA00007261"/>
    </source>
</evidence>
<accession>A0A5P6VMI0</accession>
<dbReference type="Proteomes" id="UP000327030">
    <property type="component" value="Chromosome 1"/>
</dbReference>
<dbReference type="FunFam" id="3.30.830.10:FF:000034">
    <property type="entry name" value="presequence protease 1, chloroplastic/mitochondrial"/>
    <property type="match status" value="1"/>
</dbReference>
<dbReference type="InterPro" id="IPR013578">
    <property type="entry name" value="Peptidase_M16C_assoc"/>
</dbReference>
<name>A0A5P6VMI0_PSEXY</name>
<dbReference type="InterPro" id="IPR011249">
    <property type="entry name" value="Metalloenz_LuxS/M16"/>
</dbReference>
<dbReference type="PROSITE" id="PS00143">
    <property type="entry name" value="INSULINASE"/>
    <property type="match status" value="1"/>
</dbReference>
<evidence type="ECO:0000259" key="3">
    <source>
        <dbReference type="SMART" id="SM01264"/>
    </source>
</evidence>
<feature type="domain" description="Peptidase M16C associated" evidence="3">
    <location>
        <begin position="458"/>
        <end position="708"/>
    </location>
</feature>
<dbReference type="Pfam" id="PF08367">
    <property type="entry name" value="M16C_assoc"/>
    <property type="match status" value="1"/>
</dbReference>
<sequence length="968" mass="111433">MNKNYELLKEEKLEGLDSLGFIFEHKKTKARVCFISNDDDNKVFYIGFRTPPKDSTGVAHIVEHTVLCGSDKYPVKDPFVELVKGSLNTFLNAITYPDKTVYPIASTNDADYMNLIDVYMDAVFHPNIYKYREIFEQEGWHYEMENEESDLTINGVVYNEMKGAYSSPDDVLNRQILNSLFPDTAYSTESGGDPKEIPNLTYEDFLDFHSKYYHPSNSYIYVYGNADIDELLEYFDKKYLRYYDYLEVDSEIQMQKPFDKPVEITMDYPIAADQDTADNTFLSYNVCIGDVLDPNMYRAFDILNYALVSAPGAPLYQALIDADIAEDVECSFESSQRQMYFSIVARGANEEDKERFVKIIEDTLRDVIEKGVDHKTLYASINGEQFRARELDFGSAPKGLIIGLQLLDSWLYDRNQPFLHLHSVEVLDKIKSRVNDGIFDRIANDYLLLNNHKSIVTLRPKQGMTTADELELKERLAKLKASMTPEQIKEIVEHTAYLKEYQETPSPKEDLAKIPMLSRYDLTREARPIDLEVYKENGTTILHHKLSTNGIHYYNMVFDISDINFEWLPYASLLERFIGLMDTEHYSYADFNNEMYLHTGGISTNIMLYEVLDKDDEIRMTYEVRSKFIYDEADAAKDLALEMILHTDFSDEKRLRELITAEKSHVEAMLASKGNQVAANRSRIGFSKRALYSEKASGLDFYRFLVEIEADFDTKKEEIISRLNKLCEIVFSKNRLIISSTGKAEALEQAKRLTVDVMSQLSDEKFKFEPQPFEKRQVKEAFKDASQIQYVAMAGDFTADGHEYNGAYKILNTILGYDYFWIKVRVQGGAYGCNMIASRQGDIIFVSYRDPNLAETIKVFEETGDYLRNFDADERDMTKYIIGTISGMDTPLTPSQRGQRGLNCYMSEITYEDIQKIRNQVLDATVEDIRALATPIDIAMAQRNICVVGNEDAIEANRELFDVIESLY</sequence>
<dbReference type="InterPro" id="IPR011765">
    <property type="entry name" value="Pept_M16_N"/>
</dbReference>
<dbReference type="GO" id="GO:0046872">
    <property type="term" value="F:metal ion binding"/>
    <property type="evidence" value="ECO:0007669"/>
    <property type="project" value="InterPro"/>
</dbReference>
<organism evidence="4 5">
    <name type="scientific">Pseudobutyrivibrio xylanivorans</name>
    <dbReference type="NCBI Taxonomy" id="185007"/>
    <lineage>
        <taxon>Bacteria</taxon>
        <taxon>Bacillati</taxon>
        <taxon>Bacillota</taxon>
        <taxon>Clostridia</taxon>
        <taxon>Lachnospirales</taxon>
        <taxon>Lachnospiraceae</taxon>
        <taxon>Pseudobutyrivibrio</taxon>
    </lineage>
</organism>
<gene>
    <name evidence="4" type="ORF">FXF36_01465</name>
</gene>
<reference evidence="5" key="1">
    <citation type="submission" date="2019-08" db="EMBL/GenBank/DDBJ databases">
        <title>Complete Genome Sequence of the Polysaccharide-Degrading Rumen Bacterium Pseudobutyrivibrio xylanivorans MA3014.</title>
        <authorList>
            <person name="Palevich N."/>
            <person name="Maclean P.H."/>
            <person name="Kelly W.J."/>
            <person name="Leahy S.C."/>
            <person name="Rakonjac J."/>
            <person name="Attwood G.T."/>
        </authorList>
    </citation>
    <scope>NUCLEOTIDE SEQUENCE [LARGE SCALE GENOMIC DNA]</scope>
    <source>
        <strain evidence="5">MA3014</strain>
    </source>
</reference>
<dbReference type="Pfam" id="PF22516">
    <property type="entry name" value="PreP_C"/>
    <property type="match status" value="1"/>
</dbReference>
<dbReference type="GO" id="GO:0016485">
    <property type="term" value="P:protein processing"/>
    <property type="evidence" value="ECO:0007669"/>
    <property type="project" value="TreeGrafter"/>
</dbReference>
<dbReference type="RefSeq" id="WP_151622128.1">
    <property type="nucleotide sequence ID" value="NZ_CP043028.1"/>
</dbReference>
<evidence type="ECO:0000256" key="2">
    <source>
        <dbReference type="RuleBase" id="RU004447"/>
    </source>
</evidence>
<dbReference type="InterPro" id="IPR001431">
    <property type="entry name" value="Pept_M16_Zn_BS"/>
</dbReference>
<dbReference type="Gene3D" id="3.30.830.10">
    <property type="entry name" value="Metalloenzyme, LuxS/M16 peptidase-like"/>
    <property type="match status" value="4"/>
</dbReference>
<protein>
    <submittedName>
        <fullName evidence="4">Insulinase family protein</fullName>
    </submittedName>
</protein>
<evidence type="ECO:0000313" key="4">
    <source>
        <dbReference type="EMBL" id="QFJ53630.1"/>
    </source>
</evidence>
<dbReference type="GO" id="GO:0004222">
    <property type="term" value="F:metalloendopeptidase activity"/>
    <property type="evidence" value="ECO:0007669"/>
    <property type="project" value="InterPro"/>
</dbReference>
<dbReference type="PANTHER" id="PTHR43016:SF13">
    <property type="entry name" value="PRESEQUENCE PROTEASE, MITOCHONDRIAL"/>
    <property type="match status" value="1"/>
</dbReference>
<dbReference type="Pfam" id="PF05193">
    <property type="entry name" value="Peptidase_M16_C"/>
    <property type="match status" value="1"/>
</dbReference>
<dbReference type="OrthoDB" id="9762027at2"/>
<dbReference type="PANTHER" id="PTHR43016">
    <property type="entry name" value="PRESEQUENCE PROTEASE"/>
    <property type="match status" value="1"/>
</dbReference>
<dbReference type="AlphaFoldDB" id="A0A5P6VMI0"/>
<dbReference type="EMBL" id="CP043028">
    <property type="protein sequence ID" value="QFJ53630.1"/>
    <property type="molecule type" value="Genomic_DNA"/>
</dbReference>
<proteinExistence type="inferred from homology"/>
<dbReference type="KEGG" id="pxv:FXF36_01465"/>
<dbReference type="SMART" id="SM01264">
    <property type="entry name" value="M16C_associated"/>
    <property type="match status" value="1"/>
</dbReference>